<dbReference type="EMBL" id="BARV01032089">
    <property type="protein sequence ID" value="GAI32537.1"/>
    <property type="molecule type" value="Genomic_DNA"/>
</dbReference>
<evidence type="ECO:0000256" key="1">
    <source>
        <dbReference type="SAM" id="Phobius"/>
    </source>
</evidence>
<keyword evidence="1" id="KW-0812">Transmembrane</keyword>
<keyword evidence="1" id="KW-0472">Membrane</keyword>
<comment type="caution">
    <text evidence="2">The sequence shown here is derived from an EMBL/GenBank/DDBJ whole genome shotgun (WGS) entry which is preliminary data.</text>
</comment>
<keyword evidence="1" id="KW-1133">Transmembrane helix</keyword>
<organism evidence="2">
    <name type="scientific">marine sediment metagenome</name>
    <dbReference type="NCBI Taxonomy" id="412755"/>
    <lineage>
        <taxon>unclassified sequences</taxon>
        <taxon>metagenomes</taxon>
        <taxon>ecological metagenomes</taxon>
    </lineage>
</organism>
<name>X1MLN9_9ZZZZ</name>
<accession>X1MLN9</accession>
<gene>
    <name evidence="2" type="ORF">S06H3_50648</name>
</gene>
<sequence>MKPNNIKKITDIIDIQKLEHETRKFLYAGLAIAVVLNGILGIFVKWDRIVIVREEYRRIKTDLIIIPPRKTEPLQILRKDAGVKSLQRERRAIRFPDGEINVKSPPAVDELPDRYAVDVDSIISAVRNHLDGEL</sequence>
<dbReference type="AlphaFoldDB" id="X1MLN9"/>
<feature type="transmembrane region" description="Helical" evidence="1">
    <location>
        <begin position="25"/>
        <end position="44"/>
    </location>
</feature>
<protein>
    <submittedName>
        <fullName evidence="2">Uncharacterized protein</fullName>
    </submittedName>
</protein>
<proteinExistence type="predicted"/>
<evidence type="ECO:0000313" key="2">
    <source>
        <dbReference type="EMBL" id="GAI32537.1"/>
    </source>
</evidence>
<feature type="non-terminal residue" evidence="2">
    <location>
        <position position="134"/>
    </location>
</feature>
<reference evidence="2" key="1">
    <citation type="journal article" date="2014" name="Front. Microbiol.">
        <title>High frequency of phylogenetically diverse reductive dehalogenase-homologous genes in deep subseafloor sedimentary metagenomes.</title>
        <authorList>
            <person name="Kawai M."/>
            <person name="Futagami T."/>
            <person name="Toyoda A."/>
            <person name="Takaki Y."/>
            <person name="Nishi S."/>
            <person name="Hori S."/>
            <person name="Arai W."/>
            <person name="Tsubouchi T."/>
            <person name="Morono Y."/>
            <person name="Uchiyama I."/>
            <person name="Ito T."/>
            <person name="Fujiyama A."/>
            <person name="Inagaki F."/>
            <person name="Takami H."/>
        </authorList>
    </citation>
    <scope>NUCLEOTIDE SEQUENCE</scope>
    <source>
        <strain evidence="2">Expedition CK06-06</strain>
    </source>
</reference>